<keyword evidence="4" id="KW-1185">Reference proteome</keyword>
<dbReference type="Gene3D" id="3.40.30.10">
    <property type="entry name" value="Glutaredoxin"/>
    <property type="match status" value="1"/>
</dbReference>
<feature type="coiled-coil region" evidence="1">
    <location>
        <begin position="15"/>
        <end position="42"/>
    </location>
</feature>
<protein>
    <recommendedName>
        <fullName evidence="2">Glutaredoxin domain-containing protein</fullName>
    </recommendedName>
</protein>
<accession>A0A6P1MEE4</accession>
<reference evidence="3 4" key="1">
    <citation type="submission" date="2020-01" db="EMBL/GenBank/DDBJ databases">
        <title>Ponticoccus aerotolerans gen. nov., sp. nov., an anaerobic bacterium and proposal of Ponticoccusceae fam. nov., Ponticoccusles ord. nov. and Ponticoccuse classis nov. in the phylum Kiritimatiellaeota.</title>
        <authorList>
            <person name="Zhou L.Y."/>
            <person name="Du Z.J."/>
        </authorList>
    </citation>
    <scope>NUCLEOTIDE SEQUENCE [LARGE SCALE GENOMIC DNA]</scope>
    <source>
        <strain evidence="3 4">S-5007</strain>
    </source>
</reference>
<evidence type="ECO:0000313" key="3">
    <source>
        <dbReference type="EMBL" id="QHI69455.1"/>
    </source>
</evidence>
<dbReference type="Pfam" id="PF00462">
    <property type="entry name" value="Glutaredoxin"/>
    <property type="match status" value="1"/>
</dbReference>
<proteinExistence type="predicted"/>
<evidence type="ECO:0000259" key="2">
    <source>
        <dbReference type="Pfam" id="PF00462"/>
    </source>
</evidence>
<name>A0A6P1MEE4_9BACT</name>
<feature type="domain" description="Glutaredoxin" evidence="2">
    <location>
        <begin position="4"/>
        <end position="58"/>
    </location>
</feature>
<organism evidence="3 4">
    <name type="scientific">Tichowtungia aerotolerans</name>
    <dbReference type="NCBI Taxonomy" id="2697043"/>
    <lineage>
        <taxon>Bacteria</taxon>
        <taxon>Pseudomonadati</taxon>
        <taxon>Kiritimatiellota</taxon>
        <taxon>Tichowtungiia</taxon>
        <taxon>Tichowtungiales</taxon>
        <taxon>Tichowtungiaceae</taxon>
        <taxon>Tichowtungia</taxon>
    </lineage>
</organism>
<dbReference type="InterPro" id="IPR002109">
    <property type="entry name" value="Glutaredoxin"/>
</dbReference>
<dbReference type="Proteomes" id="UP000464954">
    <property type="component" value="Chromosome"/>
</dbReference>
<dbReference type="AlphaFoldDB" id="A0A6P1MEE4"/>
<evidence type="ECO:0000256" key="1">
    <source>
        <dbReference type="SAM" id="Coils"/>
    </source>
</evidence>
<dbReference type="SUPFAM" id="SSF52833">
    <property type="entry name" value="Thioredoxin-like"/>
    <property type="match status" value="1"/>
</dbReference>
<dbReference type="PROSITE" id="PS51354">
    <property type="entry name" value="GLUTAREDOXIN_2"/>
    <property type="match status" value="1"/>
</dbReference>
<gene>
    <name evidence="3" type="ORF">GT409_08305</name>
</gene>
<dbReference type="EMBL" id="CP047593">
    <property type="protein sequence ID" value="QHI69455.1"/>
    <property type="molecule type" value="Genomic_DNA"/>
</dbReference>
<dbReference type="InterPro" id="IPR036249">
    <property type="entry name" value="Thioredoxin-like_sf"/>
</dbReference>
<dbReference type="KEGG" id="taer:GT409_08305"/>
<dbReference type="RefSeq" id="WP_160628637.1">
    <property type="nucleotide sequence ID" value="NZ_CP047593.1"/>
</dbReference>
<sequence>MKPIKLYTSRNCPICEQVKAALKEFKHEILSAEEHMQDLIDELTQRGLDHRQIRQAPVMVVPDCELVWTGADCLIAIEDKEWED</sequence>
<evidence type="ECO:0000313" key="4">
    <source>
        <dbReference type="Proteomes" id="UP000464954"/>
    </source>
</evidence>
<keyword evidence="1" id="KW-0175">Coiled coil</keyword>